<evidence type="ECO:0000313" key="11">
    <source>
        <dbReference type="Proteomes" id="UP000245802"/>
    </source>
</evidence>
<dbReference type="EMBL" id="CP025958">
    <property type="protein sequence ID" value="AWM37317.1"/>
    <property type="molecule type" value="Genomic_DNA"/>
</dbReference>
<evidence type="ECO:0000256" key="6">
    <source>
        <dbReference type="ARBA" id="ARBA00022989"/>
    </source>
</evidence>
<protein>
    <recommendedName>
        <fullName evidence="9">Glycosyltransferase RgtA/B/C/D-like domain-containing protein</fullName>
    </recommendedName>
</protein>
<feature type="domain" description="Glycosyltransferase RgtA/B/C/D-like" evidence="9">
    <location>
        <begin position="110"/>
        <end position="250"/>
    </location>
</feature>
<evidence type="ECO:0000256" key="2">
    <source>
        <dbReference type="ARBA" id="ARBA00022475"/>
    </source>
</evidence>
<sequence length="565" mass="60493">MSASVGARLESVAPKRTLFGPDYLRLAVLAAVALSVHVWLMSHTALTARDSLGFARQTLCYETPSAVPVGPGERAKTAIDLVRESEHPPGYPLVIWGTFKAVSLVSTAPVADRALFSAQLANALAAVLLVVPTYLIGRLLFSRNVGFAAALLFQVLPVPARITSDGLTEGVYLLATATALFFAVRAVTTPRISSFLLCGLAIGASYLVRPEGLMLFTGPAAVVFWLGLIRRWPRDIALGRLAALFVGVCLVAVPYMALIGKLTNKPSPGQMLNLLAPPQPVYRGANAVPAAPSGPLFAEWWNDARDSGQSQNVWAVNAVFKEVSKGANYVVWPLAVFAVLALRRKLVAEPGPWVLLVLAACNLTVLLYLAARVGYVSERHTVLLTLLACQLAAAGLPLLAASIGQVFPRVERFGVRVTAATLLVALVIGALPFALKPMHPNREGHKHAGRWLAANLRSDEALVDPFCWAAWYSGRALYRPSGYNPEFSSATYIVKENNARTPHSRLPVLSEANQLAAQPNSSVVYHWPENVSEDEAVIHVVRIRSVGQLVYGTASAVAGGARGTE</sequence>
<dbReference type="InterPro" id="IPR038731">
    <property type="entry name" value="RgtA/B/C-like"/>
</dbReference>
<evidence type="ECO:0000256" key="4">
    <source>
        <dbReference type="ARBA" id="ARBA00022679"/>
    </source>
</evidence>
<feature type="transmembrane region" description="Helical" evidence="8">
    <location>
        <begin position="114"/>
        <end position="137"/>
    </location>
</feature>
<dbReference type="AlphaFoldDB" id="A0A2Z3H0P5"/>
<keyword evidence="7 8" id="KW-0472">Membrane</keyword>
<feature type="transmembrane region" description="Helical" evidence="8">
    <location>
        <begin position="23"/>
        <end position="42"/>
    </location>
</feature>
<dbReference type="GO" id="GO:0005886">
    <property type="term" value="C:plasma membrane"/>
    <property type="evidence" value="ECO:0007669"/>
    <property type="project" value="UniProtKB-SubCell"/>
</dbReference>
<evidence type="ECO:0000256" key="8">
    <source>
        <dbReference type="SAM" id="Phobius"/>
    </source>
</evidence>
<keyword evidence="3" id="KW-0328">Glycosyltransferase</keyword>
<dbReference type="Proteomes" id="UP000245802">
    <property type="component" value="Chromosome"/>
</dbReference>
<feature type="transmembrane region" description="Helical" evidence="8">
    <location>
        <begin position="192"/>
        <end position="207"/>
    </location>
</feature>
<name>A0A2Z3H0P5_9BACT</name>
<keyword evidence="6 8" id="KW-1133">Transmembrane helix</keyword>
<accession>A0A2Z3H0P5</accession>
<feature type="transmembrane region" description="Helical" evidence="8">
    <location>
        <begin position="241"/>
        <end position="259"/>
    </location>
</feature>
<feature type="transmembrane region" description="Helical" evidence="8">
    <location>
        <begin position="381"/>
        <end position="401"/>
    </location>
</feature>
<dbReference type="OrthoDB" id="269765at2"/>
<dbReference type="Pfam" id="PF13231">
    <property type="entry name" value="PMT_2"/>
    <property type="match status" value="1"/>
</dbReference>
<dbReference type="PANTHER" id="PTHR33908:SF11">
    <property type="entry name" value="MEMBRANE PROTEIN"/>
    <property type="match status" value="1"/>
</dbReference>
<feature type="transmembrane region" description="Helical" evidence="8">
    <location>
        <begin position="213"/>
        <end position="229"/>
    </location>
</feature>
<gene>
    <name evidence="10" type="ORF">C1280_09960</name>
</gene>
<proteinExistence type="predicted"/>
<keyword evidence="11" id="KW-1185">Reference proteome</keyword>
<dbReference type="GO" id="GO:0016763">
    <property type="term" value="F:pentosyltransferase activity"/>
    <property type="evidence" value="ECO:0007669"/>
    <property type="project" value="TreeGrafter"/>
</dbReference>
<evidence type="ECO:0000256" key="7">
    <source>
        <dbReference type="ARBA" id="ARBA00023136"/>
    </source>
</evidence>
<dbReference type="InterPro" id="IPR050297">
    <property type="entry name" value="LipidA_mod_glycosyltrf_83"/>
</dbReference>
<reference evidence="10 11" key="1">
    <citation type="submission" date="2018-01" db="EMBL/GenBank/DDBJ databases">
        <title>G. obscuriglobus.</title>
        <authorList>
            <person name="Franke J."/>
            <person name="Blomberg W."/>
            <person name="Selmecki A."/>
        </authorList>
    </citation>
    <scope>NUCLEOTIDE SEQUENCE [LARGE SCALE GENOMIC DNA]</scope>
    <source>
        <strain evidence="10 11">DSM 5831</strain>
    </source>
</reference>
<evidence type="ECO:0000259" key="9">
    <source>
        <dbReference type="Pfam" id="PF13231"/>
    </source>
</evidence>
<evidence type="ECO:0000313" key="10">
    <source>
        <dbReference type="EMBL" id="AWM37317.1"/>
    </source>
</evidence>
<evidence type="ECO:0000256" key="3">
    <source>
        <dbReference type="ARBA" id="ARBA00022676"/>
    </source>
</evidence>
<keyword evidence="5 8" id="KW-0812">Transmembrane</keyword>
<evidence type="ECO:0000256" key="1">
    <source>
        <dbReference type="ARBA" id="ARBA00004651"/>
    </source>
</evidence>
<dbReference type="RefSeq" id="WP_010041853.1">
    <property type="nucleotide sequence ID" value="NZ_CP025958.1"/>
</dbReference>
<dbReference type="PANTHER" id="PTHR33908">
    <property type="entry name" value="MANNOSYLTRANSFERASE YKCB-RELATED"/>
    <property type="match status" value="1"/>
</dbReference>
<keyword evidence="4" id="KW-0808">Transferase</keyword>
<feature type="transmembrane region" description="Helical" evidence="8">
    <location>
        <begin position="413"/>
        <end position="435"/>
    </location>
</feature>
<feature type="transmembrane region" description="Helical" evidence="8">
    <location>
        <begin position="354"/>
        <end position="375"/>
    </location>
</feature>
<organism evidence="10 11">
    <name type="scientific">Gemmata obscuriglobus</name>
    <dbReference type="NCBI Taxonomy" id="114"/>
    <lineage>
        <taxon>Bacteria</taxon>
        <taxon>Pseudomonadati</taxon>
        <taxon>Planctomycetota</taxon>
        <taxon>Planctomycetia</taxon>
        <taxon>Gemmatales</taxon>
        <taxon>Gemmataceae</taxon>
        <taxon>Gemmata</taxon>
    </lineage>
</organism>
<evidence type="ECO:0000256" key="5">
    <source>
        <dbReference type="ARBA" id="ARBA00022692"/>
    </source>
</evidence>
<keyword evidence="2" id="KW-1003">Cell membrane</keyword>
<dbReference type="KEGG" id="gog:C1280_09960"/>
<comment type="subcellular location">
    <subcellularLocation>
        <location evidence="1">Cell membrane</location>
        <topology evidence="1">Multi-pass membrane protein</topology>
    </subcellularLocation>
</comment>
<dbReference type="GO" id="GO:0009103">
    <property type="term" value="P:lipopolysaccharide biosynthetic process"/>
    <property type="evidence" value="ECO:0007669"/>
    <property type="project" value="UniProtKB-ARBA"/>
</dbReference>
<feature type="transmembrane region" description="Helical" evidence="8">
    <location>
        <begin position="170"/>
        <end position="187"/>
    </location>
</feature>